<dbReference type="RefSeq" id="XP_044315041.1">
    <property type="nucleotide sequence ID" value="XM_044459106.1"/>
</dbReference>
<dbReference type="EnsemblMetazoa" id="XM_044459106.1">
    <property type="protein sequence ID" value="XP_044315041.1"/>
    <property type="gene ID" value="LOC123037585"/>
</dbReference>
<reference evidence="1" key="2">
    <citation type="submission" date="2025-05" db="UniProtKB">
        <authorList>
            <consortium name="EnsemblMetazoa"/>
        </authorList>
    </citation>
    <scope>IDENTIFICATION</scope>
</reference>
<reference evidence="2" key="1">
    <citation type="journal article" date="2021" name="Elife">
        <title>Highly contiguous assemblies of 101 drosophilid genomes.</title>
        <authorList>
            <person name="Kim B.Y."/>
            <person name="Wang J.R."/>
            <person name="Miller D.E."/>
            <person name="Barmina O."/>
            <person name="Delaney E."/>
            <person name="Thompson A."/>
            <person name="Comeault A.A."/>
            <person name="Peede D."/>
            <person name="D'Agostino E.R."/>
            <person name="Pelaez J."/>
            <person name="Aguilar J.M."/>
            <person name="Haji D."/>
            <person name="Matsunaga T."/>
            <person name="Armstrong E.E."/>
            <person name="Zych M."/>
            <person name="Ogawa Y."/>
            <person name="Stamenkovic-Radak M."/>
            <person name="Jelic M."/>
            <person name="Veselinovic M.S."/>
            <person name="Tanaskovic M."/>
            <person name="Eric P."/>
            <person name="Gao J.J."/>
            <person name="Katoh T.K."/>
            <person name="Toda M.J."/>
            <person name="Watabe H."/>
            <person name="Watada M."/>
            <person name="Davis J.S."/>
            <person name="Moyle L.C."/>
            <person name="Manoli G."/>
            <person name="Bertolini E."/>
            <person name="Kostal V."/>
            <person name="Hawley R.S."/>
            <person name="Takahashi A."/>
            <person name="Jones C.D."/>
            <person name="Price D.K."/>
            <person name="Whiteman N."/>
            <person name="Kopp A."/>
            <person name="Matute D.R."/>
            <person name="Petrov D.A."/>
        </authorList>
    </citation>
    <scope>NUCLEOTIDE SEQUENCE [LARGE SCALE GENOMIC DNA]</scope>
</reference>
<accession>A0ABM5J895</accession>
<sequence>MIDLEDLPRLQSLSPAKDIEDTYHKTQTQLQPNPKKKVIVRVPIGPPSKLAMLIKPTVASTPAVLATPTHVSLETPPTPELTTPGIAKNPIWRGGFHFTTLENPPLWRFFSLPCMVTYCRLLLPTAELFECGEFASLRN</sequence>
<dbReference type="Proteomes" id="UP001652680">
    <property type="component" value="Unassembled WGS sequence"/>
</dbReference>
<proteinExistence type="predicted"/>
<name>A0ABM5J895_DRORH</name>
<protein>
    <submittedName>
        <fullName evidence="1">Uncharacterized protein</fullName>
    </submittedName>
</protein>
<organism evidence="1 2">
    <name type="scientific">Drosophila rhopaloa</name>
    <name type="common">Fruit fly</name>
    <dbReference type="NCBI Taxonomy" id="1041015"/>
    <lineage>
        <taxon>Eukaryota</taxon>
        <taxon>Metazoa</taxon>
        <taxon>Ecdysozoa</taxon>
        <taxon>Arthropoda</taxon>
        <taxon>Hexapoda</taxon>
        <taxon>Insecta</taxon>
        <taxon>Pterygota</taxon>
        <taxon>Neoptera</taxon>
        <taxon>Endopterygota</taxon>
        <taxon>Diptera</taxon>
        <taxon>Brachycera</taxon>
        <taxon>Muscomorpha</taxon>
        <taxon>Ephydroidea</taxon>
        <taxon>Drosophilidae</taxon>
        <taxon>Drosophila</taxon>
        <taxon>Sophophora</taxon>
    </lineage>
</organism>
<evidence type="ECO:0000313" key="2">
    <source>
        <dbReference type="Proteomes" id="UP001652680"/>
    </source>
</evidence>
<dbReference type="GeneID" id="123037585"/>
<evidence type="ECO:0000313" key="1">
    <source>
        <dbReference type="EnsemblMetazoa" id="XP_044315041.1"/>
    </source>
</evidence>
<keyword evidence="2" id="KW-1185">Reference proteome</keyword>